<gene>
    <name evidence="2" type="ORF">SAMN04489713_108106</name>
</gene>
<dbReference type="InParanoid" id="A0A1I5IVU9"/>
<dbReference type="SMART" id="SM00347">
    <property type="entry name" value="HTH_MARR"/>
    <property type="match status" value="1"/>
</dbReference>
<keyword evidence="3" id="KW-1185">Reference proteome</keyword>
<evidence type="ECO:0000313" key="2">
    <source>
        <dbReference type="EMBL" id="SFO64638.1"/>
    </source>
</evidence>
<dbReference type="PRINTS" id="PR00598">
    <property type="entry name" value="HTHMARR"/>
</dbReference>
<dbReference type="GO" id="GO:0003677">
    <property type="term" value="F:DNA binding"/>
    <property type="evidence" value="ECO:0007669"/>
    <property type="project" value="UniProtKB-KW"/>
</dbReference>
<dbReference type="AlphaFoldDB" id="A0A1I5IVU9"/>
<dbReference type="EMBL" id="FOVH01000008">
    <property type="protein sequence ID" value="SFO64638.1"/>
    <property type="molecule type" value="Genomic_DNA"/>
</dbReference>
<dbReference type="SUPFAM" id="SSF46785">
    <property type="entry name" value="Winged helix' DNA-binding domain"/>
    <property type="match status" value="1"/>
</dbReference>
<dbReference type="eggNOG" id="COG1846">
    <property type="taxonomic scope" value="Bacteria"/>
</dbReference>
<dbReference type="PANTHER" id="PTHR33164">
    <property type="entry name" value="TRANSCRIPTIONAL REGULATOR, MARR FAMILY"/>
    <property type="match status" value="1"/>
</dbReference>
<proteinExistence type="predicted"/>
<feature type="domain" description="HTH marR-type" evidence="1">
    <location>
        <begin position="1"/>
        <end position="156"/>
    </location>
</feature>
<dbReference type="InterPro" id="IPR036390">
    <property type="entry name" value="WH_DNA-bd_sf"/>
</dbReference>
<dbReference type="InterPro" id="IPR039422">
    <property type="entry name" value="MarR/SlyA-like"/>
</dbReference>
<dbReference type="InterPro" id="IPR000835">
    <property type="entry name" value="HTH_MarR-typ"/>
</dbReference>
<evidence type="ECO:0000259" key="1">
    <source>
        <dbReference type="PROSITE" id="PS50995"/>
    </source>
</evidence>
<protein>
    <submittedName>
        <fullName evidence="2">DNA-binding transcriptional regulator, MarR family</fullName>
    </submittedName>
</protein>
<evidence type="ECO:0000313" key="3">
    <source>
        <dbReference type="Proteomes" id="UP000183413"/>
    </source>
</evidence>
<dbReference type="GO" id="GO:0003700">
    <property type="term" value="F:DNA-binding transcription factor activity"/>
    <property type="evidence" value="ECO:0007669"/>
    <property type="project" value="InterPro"/>
</dbReference>
<dbReference type="PROSITE" id="PS50995">
    <property type="entry name" value="HTH_MARR_2"/>
    <property type="match status" value="1"/>
</dbReference>
<organism evidence="2 3">
    <name type="scientific">Actinomadura madurae</name>
    <dbReference type="NCBI Taxonomy" id="1993"/>
    <lineage>
        <taxon>Bacteria</taxon>
        <taxon>Bacillati</taxon>
        <taxon>Actinomycetota</taxon>
        <taxon>Actinomycetes</taxon>
        <taxon>Streptosporangiales</taxon>
        <taxon>Thermomonosporaceae</taxon>
        <taxon>Actinomadura</taxon>
    </lineage>
</organism>
<dbReference type="Proteomes" id="UP000183413">
    <property type="component" value="Unassembled WGS sequence"/>
</dbReference>
<reference evidence="2 3" key="1">
    <citation type="submission" date="2016-10" db="EMBL/GenBank/DDBJ databases">
        <authorList>
            <person name="de Groot N.N."/>
        </authorList>
    </citation>
    <scope>NUCLEOTIDE SEQUENCE [LARGE SCALE GENOMIC DNA]</scope>
    <source>
        <strain evidence="2 3">DSM 43067</strain>
    </source>
</reference>
<dbReference type="Gene3D" id="1.10.10.10">
    <property type="entry name" value="Winged helix-like DNA-binding domain superfamily/Winged helix DNA-binding domain"/>
    <property type="match status" value="1"/>
</dbReference>
<dbReference type="Pfam" id="PF01047">
    <property type="entry name" value="MarR"/>
    <property type="match status" value="1"/>
</dbReference>
<sequence length="172" mass="19367">MIDSIYHVAMVEGPPRGGLPEGLASLAGFQLSKCGWWMEQRVEEELRPLGIRVRHFLVLAMLDSSGTLSQQDMAGYLLLDPTLMVGLVDDLEERGLCERARDPRDRRRYSVAITEDGRALHRRARAAADRVGDEVFGPLDEEELRVLVRAVGRVMEPFWAEQAVRPRRKSAG</sequence>
<keyword evidence="2" id="KW-0238">DNA-binding</keyword>
<dbReference type="GO" id="GO:0006950">
    <property type="term" value="P:response to stress"/>
    <property type="evidence" value="ECO:0007669"/>
    <property type="project" value="TreeGrafter"/>
</dbReference>
<dbReference type="PANTHER" id="PTHR33164:SF43">
    <property type="entry name" value="HTH-TYPE TRANSCRIPTIONAL REPRESSOR YETL"/>
    <property type="match status" value="1"/>
</dbReference>
<dbReference type="InterPro" id="IPR036388">
    <property type="entry name" value="WH-like_DNA-bd_sf"/>
</dbReference>
<accession>A0A1I5IVU9</accession>
<name>A0A1I5IVU9_9ACTN</name>